<dbReference type="Gene3D" id="1.10.10.60">
    <property type="entry name" value="Homeodomain-like"/>
    <property type="match status" value="1"/>
</dbReference>
<feature type="compositionally biased region" description="Basic and acidic residues" evidence="1">
    <location>
        <begin position="118"/>
        <end position="140"/>
    </location>
</feature>
<feature type="region of interest" description="Disordered" evidence="1">
    <location>
        <begin position="307"/>
        <end position="328"/>
    </location>
</feature>
<dbReference type="CDD" id="cd00167">
    <property type="entry name" value="SANT"/>
    <property type="match status" value="1"/>
</dbReference>
<evidence type="ECO:0000256" key="1">
    <source>
        <dbReference type="SAM" id="MobiDB-lite"/>
    </source>
</evidence>
<evidence type="ECO:0000313" key="3">
    <source>
        <dbReference type="EMBL" id="KAF8779394.1"/>
    </source>
</evidence>
<dbReference type="AlphaFoldDB" id="A0A835FWB1"/>
<dbReference type="InterPro" id="IPR001005">
    <property type="entry name" value="SANT/Myb"/>
</dbReference>
<comment type="caution">
    <text evidence="3">The sequence shown here is derived from an EMBL/GenBank/DDBJ whole genome shotgun (WGS) entry which is preliminary data.</text>
</comment>
<dbReference type="PROSITE" id="PS50090">
    <property type="entry name" value="MYB_LIKE"/>
    <property type="match status" value="1"/>
</dbReference>
<organism evidence="3 4">
    <name type="scientific">Digitaria exilis</name>
    <dbReference type="NCBI Taxonomy" id="1010633"/>
    <lineage>
        <taxon>Eukaryota</taxon>
        <taxon>Viridiplantae</taxon>
        <taxon>Streptophyta</taxon>
        <taxon>Embryophyta</taxon>
        <taxon>Tracheophyta</taxon>
        <taxon>Spermatophyta</taxon>
        <taxon>Magnoliopsida</taxon>
        <taxon>Liliopsida</taxon>
        <taxon>Poales</taxon>
        <taxon>Poaceae</taxon>
        <taxon>PACMAD clade</taxon>
        <taxon>Panicoideae</taxon>
        <taxon>Panicodae</taxon>
        <taxon>Paniceae</taxon>
        <taxon>Anthephorinae</taxon>
        <taxon>Digitaria</taxon>
    </lineage>
</organism>
<dbReference type="PANTHER" id="PTHR14000">
    <property type="entry name" value="FINGER CCCH DOMAIN PROTEIN, PUTATIVE (DUF3755)-RELATED"/>
    <property type="match status" value="1"/>
</dbReference>
<dbReference type="InterPro" id="IPR009057">
    <property type="entry name" value="Homeodomain-like_sf"/>
</dbReference>
<name>A0A835FWB1_9POAL</name>
<feature type="compositionally biased region" description="Polar residues" evidence="1">
    <location>
        <begin position="106"/>
        <end position="117"/>
    </location>
</feature>
<evidence type="ECO:0000313" key="4">
    <source>
        <dbReference type="Proteomes" id="UP000636709"/>
    </source>
</evidence>
<feature type="compositionally biased region" description="Basic residues" evidence="1">
    <location>
        <begin position="146"/>
        <end position="159"/>
    </location>
</feature>
<feature type="compositionally biased region" description="Polar residues" evidence="1">
    <location>
        <begin position="63"/>
        <end position="75"/>
    </location>
</feature>
<reference evidence="3" key="1">
    <citation type="submission" date="2020-07" db="EMBL/GenBank/DDBJ databases">
        <title>Genome sequence and genetic diversity analysis of an under-domesticated orphan crop, white fonio (Digitaria exilis).</title>
        <authorList>
            <person name="Bennetzen J.L."/>
            <person name="Chen S."/>
            <person name="Ma X."/>
            <person name="Wang X."/>
            <person name="Yssel A.E.J."/>
            <person name="Chaluvadi S.R."/>
            <person name="Johnson M."/>
            <person name="Gangashetty P."/>
            <person name="Hamidou F."/>
            <person name="Sanogo M.D."/>
            <person name="Zwaenepoel A."/>
            <person name="Wallace J."/>
            <person name="Van De Peer Y."/>
            <person name="Van Deynze A."/>
        </authorList>
    </citation>
    <scope>NUCLEOTIDE SEQUENCE</scope>
    <source>
        <tissue evidence="3">Leaves</tissue>
    </source>
</reference>
<proteinExistence type="predicted"/>
<dbReference type="OrthoDB" id="552191at2759"/>
<feature type="compositionally biased region" description="Low complexity" evidence="1">
    <location>
        <begin position="382"/>
        <end position="392"/>
    </location>
</feature>
<dbReference type="EMBL" id="JACEFO010000183">
    <property type="protein sequence ID" value="KAF8779394.1"/>
    <property type="molecule type" value="Genomic_DNA"/>
</dbReference>
<protein>
    <recommendedName>
        <fullName evidence="2">Myb-like domain-containing protein</fullName>
    </recommendedName>
</protein>
<dbReference type="Proteomes" id="UP000636709">
    <property type="component" value="Unassembled WGS sequence"/>
</dbReference>
<feature type="domain" description="Myb-like" evidence="2">
    <location>
        <begin position="234"/>
        <end position="279"/>
    </location>
</feature>
<dbReference type="SUPFAM" id="SSF46689">
    <property type="entry name" value="Homeodomain-like"/>
    <property type="match status" value="1"/>
</dbReference>
<accession>A0A835FWB1</accession>
<feature type="region of interest" description="Disordered" evidence="1">
    <location>
        <begin position="368"/>
        <end position="407"/>
    </location>
</feature>
<feature type="region of interest" description="Disordered" evidence="1">
    <location>
        <begin position="50"/>
        <end position="159"/>
    </location>
</feature>
<keyword evidence="4" id="KW-1185">Reference proteome</keyword>
<dbReference type="PANTHER" id="PTHR14000:SF17">
    <property type="entry name" value="MYB-LIKE DOMAIN-CONTAINING PROTEIN"/>
    <property type="match status" value="1"/>
</dbReference>
<sequence>MVRKRDPAPHLIHSLEKVCCNLHSLLQEYKVREDQSAIMPLRRSPRFHQEDKKFGRRLLPPNCQETSHNRNTQNDLWKDRNQDNVGGNRKNAGLKPLQGRMKSRNKPQSICQESQDISNRKKVTDVSHWKSEKQELKPSHSEVLTGKRKRNTKGRSLQKKRSYKEFKPLPSYCQENKPSNEAKISIQRKIENGPSIVVKPKVGHEQLTNIDENMGGQNGTEREGMKILSDADDWTEEQDMALRKAYFNAQPSPHFWKRVSKLVPGRSAEDCFNRIHADLSTLTPVAPRPRRSKTTFSPIGNFSLSDSKLPDLLEPTAGRQKTAKQKSLETQRTVRHLLQKHCLIDQAQDADHFSLFETSPSALQLNISFEDSPGTPESYLNSGSLGKSGSSSPRKKQFSKLRAERAEPSPAVLEPIKNVILHEKYVDQLSRKRTPGSKAVDSGKTLSRQQAGGLKAAKTALISEATDFINLFKKLQANSLALIVENNEDDDIDGI</sequence>
<evidence type="ECO:0000259" key="2">
    <source>
        <dbReference type="PROSITE" id="PS50090"/>
    </source>
</evidence>
<gene>
    <name evidence="3" type="ORF">HU200_002662</name>
</gene>